<dbReference type="InterPro" id="IPR002104">
    <property type="entry name" value="Integrase_catalytic"/>
</dbReference>
<evidence type="ECO:0000313" key="3">
    <source>
        <dbReference type="EMBL" id="THF54650.1"/>
    </source>
</evidence>
<dbReference type="Gene3D" id="1.10.443.10">
    <property type="entry name" value="Intergrase catalytic core"/>
    <property type="match status" value="1"/>
</dbReference>
<evidence type="ECO:0000256" key="1">
    <source>
        <dbReference type="ARBA" id="ARBA00023172"/>
    </source>
</evidence>
<protein>
    <submittedName>
        <fullName evidence="3">Site-specific integrase</fullName>
    </submittedName>
</protein>
<name>A0ABY2Q1F7_9HYPH</name>
<evidence type="ECO:0000259" key="2">
    <source>
        <dbReference type="PROSITE" id="PS51898"/>
    </source>
</evidence>
<organism evidence="3 4">
    <name type="scientific">Ollibium composti</name>
    <dbReference type="NCBI Taxonomy" id="2675109"/>
    <lineage>
        <taxon>Bacteria</taxon>
        <taxon>Pseudomonadati</taxon>
        <taxon>Pseudomonadota</taxon>
        <taxon>Alphaproteobacteria</taxon>
        <taxon>Hyphomicrobiales</taxon>
        <taxon>Phyllobacteriaceae</taxon>
        <taxon>Ollibium</taxon>
    </lineage>
</organism>
<gene>
    <name evidence="3" type="ORF">E6C48_21330</name>
</gene>
<dbReference type="EMBL" id="SSNY01000017">
    <property type="protein sequence ID" value="THF54650.1"/>
    <property type="molecule type" value="Genomic_DNA"/>
</dbReference>
<comment type="caution">
    <text evidence="3">The sequence shown here is derived from an EMBL/GenBank/DDBJ whole genome shotgun (WGS) entry which is preliminary data.</text>
</comment>
<dbReference type="PROSITE" id="PS51898">
    <property type="entry name" value="TYR_RECOMBINASE"/>
    <property type="match status" value="1"/>
</dbReference>
<proteinExistence type="predicted"/>
<reference evidence="3 4" key="1">
    <citation type="submission" date="2019-04" db="EMBL/GenBank/DDBJ databases">
        <title>Mesorhizobium composti sp. nov., isolated from compost.</title>
        <authorList>
            <person name="Lin S.-Y."/>
            <person name="Hameed A."/>
            <person name="Hsieh Y.-T."/>
            <person name="Young C.-C."/>
        </authorList>
    </citation>
    <scope>NUCLEOTIDE SEQUENCE [LARGE SCALE GENOMIC DNA]</scope>
    <source>
        <strain evidence="3 4">CC-YTH430</strain>
    </source>
</reference>
<feature type="domain" description="Tyr recombinase" evidence="2">
    <location>
        <begin position="338"/>
        <end position="544"/>
    </location>
</feature>
<evidence type="ECO:0000313" key="4">
    <source>
        <dbReference type="Proteomes" id="UP000306441"/>
    </source>
</evidence>
<keyword evidence="1" id="KW-0233">DNA recombination</keyword>
<dbReference type="Pfam" id="PF00589">
    <property type="entry name" value="Phage_integrase"/>
    <property type="match status" value="1"/>
</dbReference>
<dbReference type="InterPro" id="IPR013762">
    <property type="entry name" value="Integrase-like_cat_sf"/>
</dbReference>
<dbReference type="CDD" id="cd00397">
    <property type="entry name" value="DNA_BRE_C"/>
    <property type="match status" value="1"/>
</dbReference>
<keyword evidence="4" id="KW-1185">Reference proteome</keyword>
<sequence>MPAPAHETLTLNSLMERISVEPSLSSAQRSELCSAIRRFARICGKHPSEIIADPAVIRQWIGRANWQMAGLSKRGWANMISRLTRAMMMAEIKVHRRRRNFKLLPEWETRLEPLGRRDRDGLRRFAGWCSVHGIDPEKVNIETFDCYRIHLETETIQRNPRERWHVARRAWNRTLAANPDSGLPAVANVEPAGWRGLPWVAFPESLLSEIEMYKTAVTSANPFAGDERRIIKPITLKGYLNNLRWHLSRHVENGMTAGHFVSLADCVEPELVKRGLQLRLGGKDLDDKTKPALSAMMTAIISVAHFVDVSDEHYRELKRLADKVRHRQNGMTERNKERLAQFNEEHAMRALVNLPFRMANDLANITLPTVRQAQQMQMAALIAILLHLPLRIKNAAALDLDIHIKRPAGGADGRWIVHFASGEVKNEVAIDGVFNEKVSALLQRYVDVFRPILTKKPSSKFFISQHGTGKDPHTLSGQFRRLIRREIGFVMNAHLVRHWAAFAYLAANPGDYETVRQLLGHKNIATTINAYTGADTKSALGRYDHVIAARLDPVPLKFVKSPPPSFEAKAFFGLSPEDIL</sequence>
<dbReference type="RefSeq" id="WP_136360212.1">
    <property type="nucleotide sequence ID" value="NZ_SSNY01000017.1"/>
</dbReference>
<dbReference type="InterPro" id="IPR011010">
    <property type="entry name" value="DNA_brk_join_enz"/>
</dbReference>
<accession>A0ABY2Q1F7</accession>
<dbReference type="SUPFAM" id="SSF56349">
    <property type="entry name" value="DNA breaking-rejoining enzymes"/>
    <property type="match status" value="1"/>
</dbReference>
<dbReference type="Proteomes" id="UP000306441">
    <property type="component" value="Unassembled WGS sequence"/>
</dbReference>